<organism evidence="1 2">
    <name type="scientific">Thermoflexus hugenholtzii JAD2</name>
    <dbReference type="NCBI Taxonomy" id="877466"/>
    <lineage>
        <taxon>Bacteria</taxon>
        <taxon>Bacillati</taxon>
        <taxon>Chloroflexota</taxon>
        <taxon>Thermoflexia</taxon>
        <taxon>Thermoflexales</taxon>
        <taxon>Thermoflexaceae</taxon>
        <taxon>Thermoflexus</taxon>
    </lineage>
</organism>
<dbReference type="InterPro" id="IPR024078">
    <property type="entry name" value="LmbE-like_dom_sf"/>
</dbReference>
<dbReference type="RefSeq" id="WP_088569944.1">
    <property type="nucleotide sequence ID" value="NZ_FYEK01000003.1"/>
</dbReference>
<dbReference type="AlphaFoldDB" id="A0A212PWY4"/>
<dbReference type="EMBL" id="FYEK01000003">
    <property type="protein sequence ID" value="SNB51478.1"/>
    <property type="molecule type" value="Genomic_DNA"/>
</dbReference>
<dbReference type="FunCoup" id="A0A212PWY4">
    <property type="interactions" value="46"/>
</dbReference>
<dbReference type="Proteomes" id="UP000197025">
    <property type="component" value="Unassembled WGS sequence"/>
</dbReference>
<dbReference type="InParanoid" id="A0A212PWY4"/>
<dbReference type="Gene3D" id="3.40.50.10320">
    <property type="entry name" value="LmbE-like"/>
    <property type="match status" value="1"/>
</dbReference>
<dbReference type="PANTHER" id="PTHR12993:SF28">
    <property type="entry name" value="LMBE FAMILY PROTEIN"/>
    <property type="match status" value="1"/>
</dbReference>
<dbReference type="PANTHER" id="PTHR12993">
    <property type="entry name" value="N-ACETYLGLUCOSAMINYL-PHOSPHATIDYLINOSITOL DE-N-ACETYLASE-RELATED"/>
    <property type="match status" value="1"/>
</dbReference>
<keyword evidence="2" id="KW-1185">Reference proteome</keyword>
<dbReference type="SUPFAM" id="SSF102588">
    <property type="entry name" value="LmbE-like"/>
    <property type="match status" value="1"/>
</dbReference>
<gene>
    <name evidence="1" type="ORF">SAMN02746019_00021510</name>
</gene>
<proteinExistence type="predicted"/>
<dbReference type="Pfam" id="PF02585">
    <property type="entry name" value="PIG-L"/>
    <property type="match status" value="1"/>
</dbReference>
<sequence>MRILVVMAHPDDPEFAAGGTIARWTQEGHEVIYCLATRGDKGSQDPTMTPERLAAIREAEQRQAAALLGVREVLFLDYMDGMLEPNLSLRRDIVRVIRRYRPEIVVTMDPETLIRGDRYINHNDHRAIGLATLDAIFPAAGNPMYFPELLREGLEPHRVREVYLSTTERANHWVDITEVFDQKLAALRCHASQIPDPAALERRLRERLRREVDGKEILAEGFRRIVLEG</sequence>
<evidence type="ECO:0000313" key="2">
    <source>
        <dbReference type="Proteomes" id="UP000197025"/>
    </source>
</evidence>
<dbReference type="OrthoDB" id="9815144at2"/>
<protein>
    <submittedName>
        <fullName evidence="1">N-acetylglucosaminyl deacetylase, LmbE family</fullName>
    </submittedName>
</protein>
<accession>A0A212PWY4</accession>
<dbReference type="InterPro" id="IPR003737">
    <property type="entry name" value="GlcNAc_PI_deacetylase-related"/>
</dbReference>
<dbReference type="GO" id="GO:0016811">
    <property type="term" value="F:hydrolase activity, acting on carbon-nitrogen (but not peptide) bonds, in linear amides"/>
    <property type="evidence" value="ECO:0007669"/>
    <property type="project" value="TreeGrafter"/>
</dbReference>
<name>A0A212PWY4_9CHLR</name>
<reference evidence="2" key="1">
    <citation type="submission" date="2017-06" db="EMBL/GenBank/DDBJ databases">
        <authorList>
            <person name="Varghese N."/>
            <person name="Submissions S."/>
        </authorList>
    </citation>
    <scope>NUCLEOTIDE SEQUENCE [LARGE SCALE GENOMIC DNA]</scope>
    <source>
        <strain evidence="2">JAD2</strain>
    </source>
</reference>
<evidence type="ECO:0000313" key="1">
    <source>
        <dbReference type="EMBL" id="SNB51478.1"/>
    </source>
</evidence>